<reference evidence="2" key="1">
    <citation type="submission" date="2009-05" db="EMBL/GenBank/DDBJ databases">
        <title>The genome sequence of Ajellomyces capsulatus strain H143.</title>
        <authorList>
            <person name="Champion M."/>
            <person name="Cuomo C.A."/>
            <person name="Ma L.-J."/>
            <person name="Henn M.R."/>
            <person name="Sil A."/>
            <person name="Goldman B."/>
            <person name="Young S.K."/>
            <person name="Kodira C.D."/>
            <person name="Zeng Q."/>
            <person name="Koehrsen M."/>
            <person name="Alvarado L."/>
            <person name="Berlin A.M."/>
            <person name="Borenstein D."/>
            <person name="Chen Z."/>
            <person name="Engels R."/>
            <person name="Freedman E."/>
            <person name="Gellesch M."/>
            <person name="Goldberg J."/>
            <person name="Griggs A."/>
            <person name="Gujja S."/>
            <person name="Heiman D.I."/>
            <person name="Hepburn T.A."/>
            <person name="Howarth C."/>
            <person name="Jen D."/>
            <person name="Larson L."/>
            <person name="Lewis B."/>
            <person name="Mehta T."/>
            <person name="Park D."/>
            <person name="Pearson M."/>
            <person name="Roberts A."/>
            <person name="Saif S."/>
            <person name="Shea T.D."/>
            <person name="Shenoy N."/>
            <person name="Sisk P."/>
            <person name="Stolte C."/>
            <person name="Sykes S."/>
            <person name="Walk T."/>
            <person name="White J."/>
            <person name="Yandava C."/>
            <person name="Klein B."/>
            <person name="McEwen J.G."/>
            <person name="Puccia R."/>
            <person name="Goldman G.H."/>
            <person name="Felipe M.S."/>
            <person name="Nino-Vega G."/>
            <person name="San-Blas G."/>
            <person name="Taylor J.W."/>
            <person name="Mendoza L."/>
            <person name="Galagan J.E."/>
            <person name="Nusbaum C."/>
            <person name="Birren B.W."/>
        </authorList>
    </citation>
    <scope>NUCLEOTIDE SEQUENCE [LARGE SCALE GENOMIC DNA]</scope>
    <source>
        <strain evidence="2">H143</strain>
    </source>
</reference>
<name>C6H6X8_AJECH</name>
<dbReference type="HOGENOM" id="CLU_1776911_0_0_1"/>
<gene>
    <name evidence="1" type="ORF">HCDG_02179</name>
</gene>
<dbReference type="AlphaFoldDB" id="C6H6X8"/>
<dbReference type="EMBL" id="GG692420">
    <property type="protein sequence ID" value="EER44149.1"/>
    <property type="molecule type" value="Genomic_DNA"/>
</dbReference>
<sequence length="146" mass="16253">MPSTHSNTPTGWLVRVAVLLQDASPKAEELRAFIYFRIPLVRPACNPRRNYYPPSMAGVVDIASRRRTASERQPQLVVERTHPGWRGNTSQQRYLNSHQSLSGPEACLPVSGHFASAFLNSSSLLQSLLAVQITMLLSPFLFPLPL</sequence>
<proteinExistence type="predicted"/>
<organism evidence="1 2">
    <name type="scientific">Ajellomyces capsulatus (strain H143)</name>
    <name type="common">Darling's disease fungus</name>
    <name type="synonym">Histoplasma capsulatum</name>
    <dbReference type="NCBI Taxonomy" id="544712"/>
    <lineage>
        <taxon>Eukaryota</taxon>
        <taxon>Fungi</taxon>
        <taxon>Dikarya</taxon>
        <taxon>Ascomycota</taxon>
        <taxon>Pezizomycotina</taxon>
        <taxon>Eurotiomycetes</taxon>
        <taxon>Eurotiomycetidae</taxon>
        <taxon>Onygenales</taxon>
        <taxon>Ajellomycetaceae</taxon>
        <taxon>Histoplasma</taxon>
    </lineage>
</organism>
<dbReference type="Proteomes" id="UP000002624">
    <property type="component" value="Unassembled WGS sequence"/>
</dbReference>
<accession>C6H6X8</accession>
<evidence type="ECO:0000313" key="2">
    <source>
        <dbReference type="Proteomes" id="UP000002624"/>
    </source>
</evidence>
<evidence type="ECO:0000313" key="1">
    <source>
        <dbReference type="EMBL" id="EER44149.1"/>
    </source>
</evidence>
<protein>
    <submittedName>
        <fullName evidence="1">Uncharacterized protein</fullName>
    </submittedName>
</protein>
<dbReference type="VEuPathDB" id="FungiDB:HCDG_02179"/>